<evidence type="ECO:0000313" key="3">
    <source>
        <dbReference type="Proteomes" id="UP000243591"/>
    </source>
</evidence>
<dbReference type="InterPro" id="IPR007737">
    <property type="entry name" value="Mga_HTH"/>
</dbReference>
<dbReference type="AlphaFoldDB" id="A0A1D2KSQ6"/>
<protein>
    <recommendedName>
        <fullName evidence="1">Mga helix-turn-helix domain-containing protein</fullName>
    </recommendedName>
</protein>
<dbReference type="InterPro" id="IPR036388">
    <property type="entry name" value="WH-like_DNA-bd_sf"/>
</dbReference>
<organism evidence="2 3">
    <name type="scientific">Brochothrix thermosphacta</name>
    <name type="common">Microbacterium thermosphactum</name>
    <dbReference type="NCBI Taxonomy" id="2756"/>
    <lineage>
        <taxon>Bacteria</taxon>
        <taxon>Bacillati</taxon>
        <taxon>Bacillota</taxon>
        <taxon>Bacilli</taxon>
        <taxon>Bacillales</taxon>
        <taxon>Listeriaceae</taxon>
        <taxon>Brochothrix</taxon>
    </lineage>
</organism>
<dbReference type="Pfam" id="PF05043">
    <property type="entry name" value="Mga"/>
    <property type="match status" value="1"/>
</dbReference>
<dbReference type="OrthoDB" id="2260273at2"/>
<dbReference type="Proteomes" id="UP000243591">
    <property type="component" value="Chromosome"/>
</dbReference>
<accession>A0A1D2KSQ6</accession>
<evidence type="ECO:0000259" key="1">
    <source>
        <dbReference type="Pfam" id="PF05043"/>
    </source>
</evidence>
<sequence length="481" mass="57187">MKNILENHLARKLILIELLYNKKKYIQIEDAIEILDCSKNTLLKDILEINNYFYIIEFEKNKGFFFNKERGINFNFIYCKLLTESMSVQLLFNILTSEATITDISHDMFVSESKVRKIVSRWNCYINSRNFSFEISVEKNKLILEGNETEIRLFCHYMLLELNYSNIFEPETSDSQLYSVFKANVLAQYENVIPLDEYELRKMYYFMLTSLYRIKNGHTDNNRTYKKMDLKTDSNMFRELNRLVIGEFNLELNEQLMNQIIHHSFLNGIYQNLSTSQIEKKRKYEHFIDTILDYFPKSTITSEKREKISKKLALILLYSRNVLYFLIDHNDDVYKYHVQQYHEFFNVINTIADNDKIYFTSQENKQFFLIQLVYTLNSELGMVKYTMSQPTVAIYAFATLEEKNGLRNVVKMFFGDRIKVLVIADLDDKSTDIVITNYVLPSKSEGIMIHYPGKVTLDWLYDLAGKLEIIERKYHNVFSVK</sequence>
<dbReference type="KEGG" id="bths:CNY62_00615"/>
<dbReference type="Gene3D" id="1.10.10.10">
    <property type="entry name" value="Winged helix-like DNA-binding domain superfamily/Winged helix DNA-binding domain"/>
    <property type="match status" value="1"/>
</dbReference>
<gene>
    <name evidence="2" type="ORF">CNY62_00615</name>
</gene>
<reference evidence="2 3" key="1">
    <citation type="submission" date="2017-09" db="EMBL/GenBank/DDBJ databases">
        <title>Complete Genome Sequences of Two Strains of the Meat Spoilage Bacterium Brochothrix thermosphacta Isolated from Ground Chicken.</title>
        <authorList>
            <person name="Paoli G.C."/>
            <person name="Wijey C."/>
            <person name="Chen C.-Y."/>
            <person name="Nguyen L."/>
            <person name="Yan X."/>
            <person name="Irwin P.L."/>
        </authorList>
    </citation>
    <scope>NUCLEOTIDE SEQUENCE [LARGE SCALE GENOMIC DNA]</scope>
    <source>
        <strain evidence="2 3">BI</strain>
    </source>
</reference>
<name>A0A1D2KSQ6_BROTH</name>
<keyword evidence="3" id="KW-1185">Reference proteome</keyword>
<feature type="domain" description="Mga helix-turn-helix" evidence="1">
    <location>
        <begin position="73"/>
        <end position="155"/>
    </location>
</feature>
<dbReference type="EMBL" id="CP023483">
    <property type="protein sequence ID" value="ATF24995.1"/>
    <property type="molecule type" value="Genomic_DNA"/>
</dbReference>
<dbReference type="RefSeq" id="WP_069134763.1">
    <property type="nucleotide sequence ID" value="NZ_CP023483.1"/>
</dbReference>
<proteinExistence type="predicted"/>
<evidence type="ECO:0000313" key="2">
    <source>
        <dbReference type="EMBL" id="ATF24995.1"/>
    </source>
</evidence>